<comment type="caution">
    <text evidence="2">The sequence shown here is derived from an EMBL/GenBank/DDBJ whole genome shotgun (WGS) entry which is preliminary data.</text>
</comment>
<feature type="region of interest" description="Disordered" evidence="1">
    <location>
        <begin position="29"/>
        <end position="49"/>
    </location>
</feature>
<dbReference type="EMBL" id="BKCJ010009975">
    <property type="protein sequence ID" value="GEU89490.1"/>
    <property type="molecule type" value="Genomic_DNA"/>
</dbReference>
<dbReference type="AlphaFoldDB" id="A0A6L2NTK2"/>
<name>A0A6L2NTK2_TANCI</name>
<organism evidence="2">
    <name type="scientific">Tanacetum cinerariifolium</name>
    <name type="common">Dalmatian daisy</name>
    <name type="synonym">Chrysanthemum cinerariifolium</name>
    <dbReference type="NCBI Taxonomy" id="118510"/>
    <lineage>
        <taxon>Eukaryota</taxon>
        <taxon>Viridiplantae</taxon>
        <taxon>Streptophyta</taxon>
        <taxon>Embryophyta</taxon>
        <taxon>Tracheophyta</taxon>
        <taxon>Spermatophyta</taxon>
        <taxon>Magnoliopsida</taxon>
        <taxon>eudicotyledons</taxon>
        <taxon>Gunneridae</taxon>
        <taxon>Pentapetalae</taxon>
        <taxon>asterids</taxon>
        <taxon>campanulids</taxon>
        <taxon>Asterales</taxon>
        <taxon>Asteraceae</taxon>
        <taxon>Asteroideae</taxon>
        <taxon>Anthemideae</taxon>
        <taxon>Anthemidinae</taxon>
        <taxon>Tanacetum</taxon>
    </lineage>
</organism>
<accession>A0A6L2NTK2</accession>
<reference evidence="2" key="1">
    <citation type="journal article" date="2019" name="Sci. Rep.">
        <title>Draft genome of Tanacetum cinerariifolium, the natural source of mosquito coil.</title>
        <authorList>
            <person name="Yamashiro T."/>
            <person name="Shiraishi A."/>
            <person name="Satake H."/>
            <person name="Nakayama K."/>
        </authorList>
    </citation>
    <scope>NUCLEOTIDE SEQUENCE</scope>
</reference>
<protein>
    <submittedName>
        <fullName evidence="2">Uncharacterized protein</fullName>
    </submittedName>
</protein>
<evidence type="ECO:0000256" key="1">
    <source>
        <dbReference type="SAM" id="MobiDB-lite"/>
    </source>
</evidence>
<sequence>MQISKINDLIGEIIPCSDLSSRNVPALSAKCPAAGSPPPASRPPCRRRQKSFPAGFFQRISKLFPTSRSIQPTTCTTIPSPWQQPLPLHRHGCYRRINTNQLPTPSTTVTTLTPSTTVTTTNGRHHHYILHHHHPQPPLTPATTAGTTTTAAAFPAAAVVVVGCGRQKGRHRSGGAYKTSKFLFKCSMHGGYIDLFTKYLISGRLI</sequence>
<evidence type="ECO:0000313" key="2">
    <source>
        <dbReference type="EMBL" id="GEU89490.1"/>
    </source>
</evidence>
<gene>
    <name evidence="2" type="ORF">Tci_061468</name>
</gene>
<proteinExistence type="predicted"/>